<dbReference type="Proteomes" id="UP000045706">
    <property type="component" value="Unassembled WGS sequence"/>
</dbReference>
<dbReference type="AlphaFoldDB" id="A0A0G4MXL0"/>
<gene>
    <name evidence="1" type="ORF">BN1723_018704</name>
</gene>
<reference evidence="2" key="1">
    <citation type="submission" date="2015-05" db="EMBL/GenBank/DDBJ databases">
        <authorList>
            <person name="Fogelqvist Johan"/>
        </authorList>
    </citation>
    <scope>NUCLEOTIDE SEQUENCE [LARGE SCALE GENOMIC DNA]</scope>
</reference>
<accession>A0A0G4MXL0</accession>
<proteinExistence type="predicted"/>
<organism evidence="1 2">
    <name type="scientific">Verticillium longisporum</name>
    <name type="common">Verticillium dahliae var. longisporum</name>
    <dbReference type="NCBI Taxonomy" id="100787"/>
    <lineage>
        <taxon>Eukaryota</taxon>
        <taxon>Fungi</taxon>
        <taxon>Dikarya</taxon>
        <taxon>Ascomycota</taxon>
        <taxon>Pezizomycotina</taxon>
        <taxon>Sordariomycetes</taxon>
        <taxon>Hypocreomycetidae</taxon>
        <taxon>Glomerellales</taxon>
        <taxon>Plectosphaerellaceae</taxon>
        <taxon>Verticillium</taxon>
    </lineage>
</organism>
<protein>
    <submittedName>
        <fullName evidence="1">Uncharacterized protein</fullName>
    </submittedName>
</protein>
<feature type="non-terminal residue" evidence="1">
    <location>
        <position position="22"/>
    </location>
</feature>
<sequence>MEDIEDAGWIRKLVTYLVQAVP</sequence>
<evidence type="ECO:0000313" key="2">
    <source>
        <dbReference type="Proteomes" id="UP000045706"/>
    </source>
</evidence>
<name>A0A0G4MXL0_VERLO</name>
<dbReference type="EMBL" id="CVQI01031648">
    <property type="protein sequence ID" value="CRK38869.1"/>
    <property type="molecule type" value="Genomic_DNA"/>
</dbReference>
<evidence type="ECO:0000313" key="1">
    <source>
        <dbReference type="EMBL" id="CRK38869.1"/>
    </source>
</evidence>